<evidence type="ECO:0000313" key="7">
    <source>
        <dbReference type="Proteomes" id="UP000199229"/>
    </source>
</evidence>
<dbReference type="GO" id="GO:0003677">
    <property type="term" value="F:DNA binding"/>
    <property type="evidence" value="ECO:0007669"/>
    <property type="project" value="UniProtKB-KW"/>
</dbReference>
<dbReference type="PROSITE" id="PS50943">
    <property type="entry name" value="HTH_CROC1"/>
    <property type="match status" value="1"/>
</dbReference>
<dbReference type="InterPro" id="IPR018653">
    <property type="entry name" value="ScfR_C"/>
</dbReference>
<reference evidence="7" key="1">
    <citation type="submission" date="2016-10" db="EMBL/GenBank/DDBJ databases">
        <authorList>
            <person name="Varghese N."/>
            <person name="Submissions S."/>
        </authorList>
    </citation>
    <scope>NUCLEOTIDE SEQUENCE [LARGE SCALE GENOMIC DNA]</scope>
    <source>
        <strain evidence="7">Gh-105</strain>
    </source>
</reference>
<evidence type="ECO:0000256" key="2">
    <source>
        <dbReference type="ARBA" id="ARBA00023015"/>
    </source>
</evidence>
<keyword evidence="7" id="KW-1185">Reference proteome</keyword>
<dbReference type="Pfam" id="PF06114">
    <property type="entry name" value="Peptidase_M78"/>
    <property type="match status" value="1"/>
</dbReference>
<dbReference type="InterPro" id="IPR010359">
    <property type="entry name" value="IrrE_HExxH"/>
</dbReference>
<dbReference type="OrthoDB" id="1123084at2"/>
<dbReference type="SMART" id="SM00530">
    <property type="entry name" value="HTH_XRE"/>
    <property type="match status" value="1"/>
</dbReference>
<keyword evidence="2" id="KW-0805">Transcription regulation</keyword>
<keyword evidence="4" id="KW-0804">Transcription</keyword>
<sequence>MKKAFIGGRLRRLREERGLTQSALASALDLSPSYLNQIEKNQRPLTVPVLLRINAVFGVDVQLFSEDDEARLLSELREILSDPQLGESVSGAEIRDLVANMPGIARSLATLHRRLRTESDRAEALVAHLGLRAEDGPAAPPAPFEAVRDFFYAHHNYFDRLDAAAEGLFAEARLTIGETAEGLSGHLERRHGVRVVIAEDGPLRNWDGASRTLTLLRRLSPSQRAFQMATQLALIALDEPIDALARTAAAGRDETHRLARIGLANYVAGALLMPYRPFLAAAERLGYDIERLSECFGVGFEAVCHRLSSLQRPDARGVPFFLVRVDRAGNISKRQSATDFHFSRAGGTCPLWNVYAAFAQPGRVLVQIARMPDGRAYLWVARTVEHGRPGYGAPAKTFAVGLGCDLRHAERLVYAKGLDLTDPAAATPIGAGCKICEREACVQRAFPFVGRPLAVDESRSVHAPYAAS</sequence>
<dbReference type="GO" id="GO:0005829">
    <property type="term" value="C:cytosol"/>
    <property type="evidence" value="ECO:0007669"/>
    <property type="project" value="TreeGrafter"/>
</dbReference>
<dbReference type="Pfam" id="PF09856">
    <property type="entry name" value="ScfRs"/>
    <property type="match status" value="1"/>
</dbReference>
<dbReference type="InterPro" id="IPR001387">
    <property type="entry name" value="Cro/C1-type_HTH"/>
</dbReference>
<gene>
    <name evidence="6" type="ORF">SAMN05192565_13410</name>
</gene>
<evidence type="ECO:0000259" key="5">
    <source>
        <dbReference type="PROSITE" id="PS50943"/>
    </source>
</evidence>
<name>A0A1I2X7Q4_9HYPH</name>
<dbReference type="STRING" id="582675.SAMN05192565_13410"/>
<dbReference type="InterPro" id="IPR026281">
    <property type="entry name" value="HTH_RamB"/>
</dbReference>
<dbReference type="InterPro" id="IPR010982">
    <property type="entry name" value="Lambda_DNA-bd_dom_sf"/>
</dbReference>
<dbReference type="EMBL" id="FOPM01000034">
    <property type="protein sequence ID" value="SFH09412.1"/>
    <property type="molecule type" value="Genomic_DNA"/>
</dbReference>
<evidence type="ECO:0000256" key="3">
    <source>
        <dbReference type="ARBA" id="ARBA00023125"/>
    </source>
</evidence>
<dbReference type="Pfam" id="PF01381">
    <property type="entry name" value="HTH_3"/>
    <property type="match status" value="1"/>
</dbReference>
<dbReference type="CDD" id="cd00093">
    <property type="entry name" value="HTH_XRE"/>
    <property type="match status" value="1"/>
</dbReference>
<dbReference type="Gene3D" id="1.10.260.40">
    <property type="entry name" value="lambda repressor-like DNA-binding domains"/>
    <property type="match status" value="1"/>
</dbReference>
<evidence type="ECO:0000313" key="6">
    <source>
        <dbReference type="EMBL" id="SFH09412.1"/>
    </source>
</evidence>
<comment type="similarity">
    <text evidence="1">Belongs to the short-chain fatty acyl-CoA assimilation regulator (ScfR) family.</text>
</comment>
<proteinExistence type="inferred from homology"/>
<evidence type="ECO:0000256" key="1">
    <source>
        <dbReference type="ARBA" id="ARBA00007227"/>
    </source>
</evidence>
<dbReference type="RefSeq" id="WP_091975087.1">
    <property type="nucleotide sequence ID" value="NZ_FOPM01000034.1"/>
</dbReference>
<dbReference type="Proteomes" id="UP000199229">
    <property type="component" value="Unassembled WGS sequence"/>
</dbReference>
<dbReference type="PANTHER" id="PTHR46797:SF23">
    <property type="entry name" value="HTH-TYPE TRANSCRIPTIONAL REGULATOR SUTR"/>
    <property type="match status" value="1"/>
</dbReference>
<dbReference type="PIRSF" id="PIRSF019251">
    <property type="entry name" value="Rv0465c"/>
    <property type="match status" value="1"/>
</dbReference>
<dbReference type="InterPro" id="IPR050807">
    <property type="entry name" value="TransReg_Diox_bact_type"/>
</dbReference>
<dbReference type="PANTHER" id="PTHR46797">
    <property type="entry name" value="HTH-TYPE TRANSCRIPTIONAL REGULATOR"/>
    <property type="match status" value="1"/>
</dbReference>
<accession>A0A1I2X7Q4</accession>
<keyword evidence="3" id="KW-0238">DNA-binding</keyword>
<feature type="domain" description="HTH cro/C1-type" evidence="5">
    <location>
        <begin position="10"/>
        <end position="64"/>
    </location>
</feature>
<dbReference type="SUPFAM" id="SSF47413">
    <property type="entry name" value="lambda repressor-like DNA-binding domains"/>
    <property type="match status" value="1"/>
</dbReference>
<evidence type="ECO:0000256" key="4">
    <source>
        <dbReference type="ARBA" id="ARBA00023163"/>
    </source>
</evidence>
<protein>
    <recommendedName>
        <fullName evidence="5">HTH cro/C1-type domain-containing protein</fullName>
    </recommendedName>
</protein>
<dbReference type="AlphaFoldDB" id="A0A1I2X7Q4"/>
<organism evidence="6 7">
    <name type="scientific">Methylobacterium gossipiicola</name>
    <dbReference type="NCBI Taxonomy" id="582675"/>
    <lineage>
        <taxon>Bacteria</taxon>
        <taxon>Pseudomonadati</taxon>
        <taxon>Pseudomonadota</taxon>
        <taxon>Alphaproteobacteria</taxon>
        <taxon>Hyphomicrobiales</taxon>
        <taxon>Methylobacteriaceae</taxon>
        <taxon>Methylobacterium</taxon>
    </lineage>
</organism>
<dbReference type="GO" id="GO:0003700">
    <property type="term" value="F:DNA-binding transcription factor activity"/>
    <property type="evidence" value="ECO:0007669"/>
    <property type="project" value="TreeGrafter"/>
</dbReference>